<name>A0A2G9TTI3_TELCI</name>
<feature type="compositionally biased region" description="Basic and acidic residues" evidence="6">
    <location>
        <begin position="323"/>
        <end position="336"/>
    </location>
</feature>
<dbReference type="EMBL" id="KZ353862">
    <property type="protein sequence ID" value="PIO61294.1"/>
    <property type="molecule type" value="Genomic_DNA"/>
</dbReference>
<reference evidence="7 8" key="1">
    <citation type="submission" date="2015-09" db="EMBL/GenBank/DDBJ databases">
        <title>Draft genome of the parasitic nematode Teladorsagia circumcincta isolate WARC Sus (inbred).</title>
        <authorList>
            <person name="Mitreva M."/>
        </authorList>
    </citation>
    <scope>NUCLEOTIDE SEQUENCE [LARGE SCALE GENOMIC DNA]</scope>
    <source>
        <strain evidence="7 8">S</strain>
    </source>
</reference>
<evidence type="ECO:0000256" key="3">
    <source>
        <dbReference type="ARBA" id="ARBA00022840"/>
    </source>
</evidence>
<gene>
    <name evidence="7" type="ORF">TELCIR_17184</name>
</gene>
<feature type="compositionally biased region" description="Basic and acidic residues" evidence="6">
    <location>
        <begin position="258"/>
        <end position="300"/>
    </location>
</feature>
<dbReference type="Gene3D" id="1.20.1270.10">
    <property type="match status" value="1"/>
</dbReference>
<evidence type="ECO:0000256" key="4">
    <source>
        <dbReference type="ARBA" id="ARBA00023186"/>
    </source>
</evidence>
<evidence type="ECO:0000256" key="2">
    <source>
        <dbReference type="ARBA" id="ARBA00022741"/>
    </source>
</evidence>
<keyword evidence="8" id="KW-1185">Reference proteome</keyword>
<evidence type="ECO:0000313" key="7">
    <source>
        <dbReference type="EMBL" id="PIO61294.1"/>
    </source>
</evidence>
<dbReference type="GO" id="GO:0005524">
    <property type="term" value="F:ATP binding"/>
    <property type="evidence" value="ECO:0007669"/>
    <property type="project" value="UniProtKB-KW"/>
</dbReference>
<organism evidence="7 8">
    <name type="scientific">Teladorsagia circumcincta</name>
    <name type="common">Brown stomach worm</name>
    <name type="synonym">Ostertagia circumcincta</name>
    <dbReference type="NCBI Taxonomy" id="45464"/>
    <lineage>
        <taxon>Eukaryota</taxon>
        <taxon>Metazoa</taxon>
        <taxon>Ecdysozoa</taxon>
        <taxon>Nematoda</taxon>
        <taxon>Chromadorea</taxon>
        <taxon>Rhabditida</taxon>
        <taxon>Rhabditina</taxon>
        <taxon>Rhabditomorpha</taxon>
        <taxon>Strongyloidea</taxon>
        <taxon>Trichostrongylidae</taxon>
        <taxon>Teladorsagia</taxon>
    </lineage>
</organism>
<evidence type="ECO:0000256" key="5">
    <source>
        <dbReference type="ARBA" id="ARBA00040503"/>
    </source>
</evidence>
<dbReference type="PANTHER" id="PTHR45639:SF3">
    <property type="entry name" value="HYPOXIA UP-REGULATED PROTEIN 1"/>
    <property type="match status" value="1"/>
</dbReference>
<dbReference type="GO" id="GO:0030968">
    <property type="term" value="P:endoplasmic reticulum unfolded protein response"/>
    <property type="evidence" value="ECO:0007669"/>
    <property type="project" value="TreeGrafter"/>
</dbReference>
<keyword evidence="3" id="KW-0067">ATP-binding</keyword>
<protein>
    <recommendedName>
        <fullName evidence="5">Hypoxia up-regulated protein 1</fullName>
    </recommendedName>
</protein>
<dbReference type="InterPro" id="IPR029048">
    <property type="entry name" value="HSP70_C_sf"/>
</dbReference>
<accession>A0A2G9TTI3</accession>
<dbReference type="PANTHER" id="PTHR45639">
    <property type="entry name" value="HSC70CB, ISOFORM G-RELATED"/>
    <property type="match status" value="1"/>
</dbReference>
<evidence type="ECO:0000256" key="6">
    <source>
        <dbReference type="SAM" id="MobiDB-lite"/>
    </source>
</evidence>
<dbReference type="InterPro" id="IPR029047">
    <property type="entry name" value="HSP70_peptide-bd_sf"/>
</dbReference>
<keyword evidence="4" id="KW-0143">Chaperone</keyword>
<dbReference type="GO" id="GO:0034663">
    <property type="term" value="C:endoplasmic reticulum chaperone complex"/>
    <property type="evidence" value="ECO:0007669"/>
    <property type="project" value="TreeGrafter"/>
</dbReference>
<keyword evidence="2" id="KW-0547">Nucleotide-binding</keyword>
<evidence type="ECO:0000256" key="1">
    <source>
        <dbReference type="ARBA" id="ARBA00007381"/>
    </source>
</evidence>
<sequence>MLEEMSDFTVIARLPKSDAKLVKEGIEKLSKSEFDSLVSHLTTVSVFGVGKALEDKLKPEENEFLGVKVGFQMDLSGILRIEKAEAVVQRKSQGVVECELEVLRRNGRKSTGPVPDDWFLGIQIACLKENFWQVAIEPRPAKDNLEEFEKRERHARERAAAENELEGYAFEVSQIVEEEDYIKHSTEEERSKLLQESKRIRSWLEDEVNPNTATADFTKNHAILVALVRPIKKRIDEGKLKSLDRELNSFMKKMKQTKLKDVEERMKNDSKKKDDKSEKEENVTTAEKAEQSTATEKEAGTEGVKADSQGTEQPLDAAGEAPAVEKEGAKETKAGEAKSQAADESDANVEKVEL</sequence>
<dbReference type="SUPFAM" id="SSF100934">
    <property type="entry name" value="Heat shock protein 70kD (HSP70), C-terminal subdomain"/>
    <property type="match status" value="1"/>
</dbReference>
<dbReference type="GO" id="GO:0140662">
    <property type="term" value="F:ATP-dependent protein folding chaperone"/>
    <property type="evidence" value="ECO:0007669"/>
    <property type="project" value="InterPro"/>
</dbReference>
<evidence type="ECO:0000313" key="8">
    <source>
        <dbReference type="Proteomes" id="UP000230423"/>
    </source>
</evidence>
<dbReference type="Gene3D" id="2.60.34.10">
    <property type="entry name" value="Substrate Binding Domain Of DNAk, Chain A, domain 1"/>
    <property type="match status" value="1"/>
</dbReference>
<comment type="similarity">
    <text evidence="1">Belongs to the heat shock protein 70 family.</text>
</comment>
<dbReference type="OrthoDB" id="10262720at2759"/>
<proteinExistence type="inferred from homology"/>
<dbReference type="AlphaFoldDB" id="A0A2G9TTI3"/>
<dbReference type="Proteomes" id="UP000230423">
    <property type="component" value="Unassembled WGS sequence"/>
</dbReference>
<dbReference type="InterPro" id="IPR013126">
    <property type="entry name" value="Hsp_70_fam"/>
</dbReference>
<feature type="region of interest" description="Disordered" evidence="6">
    <location>
        <begin position="255"/>
        <end position="354"/>
    </location>
</feature>